<keyword evidence="2" id="KW-1185">Reference proteome</keyword>
<protein>
    <submittedName>
        <fullName evidence="1">Lipoprotein</fullName>
    </submittedName>
</protein>
<gene>
    <name evidence="1" type="ORF">NCTC11807_00422</name>
</gene>
<dbReference type="AlphaFoldDB" id="A0A380GXR5"/>
<reference evidence="1 2" key="1">
    <citation type="submission" date="2018-06" db="EMBL/GenBank/DDBJ databases">
        <authorList>
            <consortium name="Pathogen Informatics"/>
            <person name="Doyle S."/>
        </authorList>
    </citation>
    <scope>NUCLEOTIDE SEQUENCE [LARGE SCALE GENOMIC DNA]</scope>
    <source>
        <strain evidence="1 2">NCTC11807</strain>
    </source>
</reference>
<dbReference type="EMBL" id="UHDZ01000001">
    <property type="protein sequence ID" value="SUM68102.1"/>
    <property type="molecule type" value="Genomic_DNA"/>
</dbReference>
<sequence>MVKAKDLEEVKILEDLTCLKDPKATSYGILQTKYEVKPYTQVSILGSGSEKEGDISDAILAYYLFSPTELDSDDNHKYIELLQRHF</sequence>
<keyword evidence="1" id="KW-0449">Lipoprotein</keyword>
<proteinExistence type="predicted"/>
<accession>A0A380GXR5</accession>
<name>A0A380GXR5_9STAP</name>
<evidence type="ECO:0000313" key="2">
    <source>
        <dbReference type="Proteomes" id="UP000255425"/>
    </source>
</evidence>
<dbReference type="Proteomes" id="UP000255425">
    <property type="component" value="Unassembled WGS sequence"/>
</dbReference>
<evidence type="ECO:0000313" key="1">
    <source>
        <dbReference type="EMBL" id="SUM68102.1"/>
    </source>
</evidence>
<organism evidence="1 2">
    <name type="scientific">Staphylococcus saccharolyticus</name>
    <dbReference type="NCBI Taxonomy" id="33028"/>
    <lineage>
        <taxon>Bacteria</taxon>
        <taxon>Bacillati</taxon>
        <taxon>Bacillota</taxon>
        <taxon>Bacilli</taxon>
        <taxon>Bacillales</taxon>
        <taxon>Staphylococcaceae</taxon>
        <taxon>Staphylococcus</taxon>
    </lineage>
</organism>